<gene>
    <name evidence="9" type="ORF">AAHA92_01313</name>
</gene>
<dbReference type="AlphaFoldDB" id="A0ABD1IMK4"/>
<organism evidence="9 10">
    <name type="scientific">Salvia divinorum</name>
    <name type="common">Maria pastora</name>
    <name type="synonym">Diviner's sage</name>
    <dbReference type="NCBI Taxonomy" id="28513"/>
    <lineage>
        <taxon>Eukaryota</taxon>
        <taxon>Viridiplantae</taxon>
        <taxon>Streptophyta</taxon>
        <taxon>Embryophyta</taxon>
        <taxon>Tracheophyta</taxon>
        <taxon>Spermatophyta</taxon>
        <taxon>Magnoliopsida</taxon>
        <taxon>eudicotyledons</taxon>
        <taxon>Gunneridae</taxon>
        <taxon>Pentapetalae</taxon>
        <taxon>asterids</taxon>
        <taxon>lamiids</taxon>
        <taxon>Lamiales</taxon>
        <taxon>Lamiaceae</taxon>
        <taxon>Nepetoideae</taxon>
        <taxon>Mentheae</taxon>
        <taxon>Salviinae</taxon>
        <taxon>Salvia</taxon>
        <taxon>Salvia subgen. Calosphace</taxon>
    </lineage>
</organism>
<protein>
    <submittedName>
        <fullName evidence="9">Non-specific serine/threonine protein kinase</fullName>
        <ecNumber evidence="9">2.7.11.1</ecNumber>
    </submittedName>
</protein>
<dbReference type="Gene3D" id="1.10.510.10">
    <property type="entry name" value="Transferase(Phosphotransferase) domain 1"/>
    <property type="match status" value="1"/>
</dbReference>
<dbReference type="Gene3D" id="3.80.10.10">
    <property type="entry name" value="Ribonuclease Inhibitor"/>
    <property type="match status" value="2"/>
</dbReference>
<dbReference type="GO" id="GO:0004674">
    <property type="term" value="F:protein serine/threonine kinase activity"/>
    <property type="evidence" value="ECO:0007669"/>
    <property type="project" value="UniProtKB-KW"/>
</dbReference>
<dbReference type="Gene3D" id="3.30.200.20">
    <property type="entry name" value="Phosphorylase Kinase, domain 1"/>
    <property type="match status" value="1"/>
</dbReference>
<dbReference type="GO" id="GO:0016020">
    <property type="term" value="C:membrane"/>
    <property type="evidence" value="ECO:0007669"/>
    <property type="project" value="UniProtKB-SubCell"/>
</dbReference>
<evidence type="ECO:0000256" key="6">
    <source>
        <dbReference type="ARBA" id="ARBA00023136"/>
    </source>
</evidence>
<evidence type="ECO:0000256" key="5">
    <source>
        <dbReference type="ARBA" id="ARBA00022989"/>
    </source>
</evidence>
<evidence type="ECO:0000256" key="2">
    <source>
        <dbReference type="ARBA" id="ARBA00022614"/>
    </source>
</evidence>
<feature type="domain" description="Protein kinase" evidence="8">
    <location>
        <begin position="308"/>
        <end position="576"/>
    </location>
</feature>
<comment type="subcellular location">
    <subcellularLocation>
        <location evidence="1">Membrane</location>
    </subcellularLocation>
</comment>
<dbReference type="Pfam" id="PF08263">
    <property type="entry name" value="LRRNT_2"/>
    <property type="match status" value="1"/>
</dbReference>
<keyword evidence="9" id="KW-0808">Transferase</keyword>
<keyword evidence="2" id="KW-0433">Leucine-rich repeat</keyword>
<reference evidence="9 10" key="1">
    <citation type="submission" date="2024-06" db="EMBL/GenBank/DDBJ databases">
        <title>A chromosome level genome sequence of Diviner's sage (Salvia divinorum).</title>
        <authorList>
            <person name="Ford S.A."/>
            <person name="Ro D.-K."/>
            <person name="Ness R.W."/>
            <person name="Phillips M.A."/>
        </authorList>
    </citation>
    <scope>NUCLEOTIDE SEQUENCE [LARGE SCALE GENOMIC DNA]</scope>
    <source>
        <strain evidence="9">SAF-2024a</strain>
        <tissue evidence="9">Leaf</tissue>
    </source>
</reference>
<evidence type="ECO:0000256" key="7">
    <source>
        <dbReference type="SAM" id="Phobius"/>
    </source>
</evidence>
<dbReference type="InterPro" id="IPR000719">
    <property type="entry name" value="Prot_kinase_dom"/>
</dbReference>
<evidence type="ECO:0000313" key="10">
    <source>
        <dbReference type="Proteomes" id="UP001567538"/>
    </source>
</evidence>
<keyword evidence="4" id="KW-0677">Repeat</keyword>
<dbReference type="EC" id="2.7.11.1" evidence="9"/>
<dbReference type="Pfam" id="PF07714">
    <property type="entry name" value="PK_Tyr_Ser-Thr"/>
    <property type="match status" value="1"/>
</dbReference>
<comment type="caution">
    <text evidence="9">The sequence shown here is derived from an EMBL/GenBank/DDBJ whole genome shotgun (WGS) entry which is preliminary data.</text>
</comment>
<dbReference type="SUPFAM" id="SSF56112">
    <property type="entry name" value="Protein kinase-like (PK-like)"/>
    <property type="match status" value="1"/>
</dbReference>
<dbReference type="Proteomes" id="UP001567538">
    <property type="component" value="Unassembled WGS sequence"/>
</dbReference>
<keyword evidence="5 7" id="KW-1133">Transmembrane helix</keyword>
<keyword evidence="3 7" id="KW-0812">Transmembrane</keyword>
<dbReference type="InterPro" id="IPR046959">
    <property type="entry name" value="PRK1-6/SRF4-like"/>
</dbReference>
<dbReference type="InterPro" id="IPR032675">
    <property type="entry name" value="LRR_dom_sf"/>
</dbReference>
<dbReference type="PANTHER" id="PTHR48007">
    <property type="entry name" value="LEUCINE-RICH REPEAT RECEPTOR-LIKE PROTEIN KINASE PXC1"/>
    <property type="match status" value="1"/>
</dbReference>
<dbReference type="Pfam" id="PF00560">
    <property type="entry name" value="LRR_1"/>
    <property type="match status" value="3"/>
</dbReference>
<dbReference type="InterPro" id="IPR011009">
    <property type="entry name" value="Kinase-like_dom_sf"/>
</dbReference>
<dbReference type="EMBL" id="JBEAFC010000001">
    <property type="protein sequence ID" value="KAL1569896.1"/>
    <property type="molecule type" value="Genomic_DNA"/>
</dbReference>
<evidence type="ECO:0000256" key="3">
    <source>
        <dbReference type="ARBA" id="ARBA00022692"/>
    </source>
</evidence>
<dbReference type="InterPro" id="IPR013210">
    <property type="entry name" value="LRR_N_plant-typ"/>
</dbReference>
<sequence>MRALHPIDFTFPPRKQIYCFVVVHFLVYYCSAGDSGMEGKALLKFKSSLINSEGPLRNWNPGTPPCSGKWVGVLCYNNYVWGLQLEKMNLKGYIDVDALSPLPFMRAVSFMGNAFEGPMPDWKKVGAIKALYLSDNHFSGDIAADAFKGMYSLKKIHLANNNFTGPIPTSLESPKLIELDFHNNHFTGNIPRITSENLKNLNLSNNQLEGPIPFALRDMDPSSFAANKALCGAPLSNVCLFPSSPKTTPISFIIILILLGILLLLFLILLARFHDKTMQPIVDIEKAPTKLSFVDEGRLKFELQELMRASAEVLGSGNLGASYKALLVDGDAVVVKRFKHMNSIDREEFHEHMRRLGRLSHPNLLPLVAYLFRKEEKLLVFDFINNGSLAALLHGKQSGVVRWGTRLKIIKGVTKGLVYLQNEVLTLTVPHGHLKSSNVLLDNEYNPLLMDYALHPVVNSAYVHNLLLAYKSPEYAHHHCISKKTDVWCLGVLILEILTGRYLPNNGTTSDIAAWINGIAGQEYSHVFDKDMDASGSTNQMEKMLQIGISCCIEDADKRLDLEVAAPQIEQIQHDD</sequence>
<accession>A0ABD1IMK4</accession>
<keyword evidence="9" id="KW-0723">Serine/threonine-protein kinase</keyword>
<keyword evidence="9" id="KW-0418">Kinase</keyword>
<feature type="transmembrane region" description="Helical" evidence="7">
    <location>
        <begin position="250"/>
        <end position="271"/>
    </location>
</feature>
<evidence type="ECO:0000256" key="1">
    <source>
        <dbReference type="ARBA" id="ARBA00004370"/>
    </source>
</evidence>
<dbReference type="SUPFAM" id="SSF52058">
    <property type="entry name" value="L domain-like"/>
    <property type="match status" value="1"/>
</dbReference>
<evidence type="ECO:0000313" key="9">
    <source>
        <dbReference type="EMBL" id="KAL1569896.1"/>
    </source>
</evidence>
<dbReference type="InterPro" id="IPR001611">
    <property type="entry name" value="Leu-rich_rpt"/>
</dbReference>
<dbReference type="PROSITE" id="PS50011">
    <property type="entry name" value="PROTEIN_KINASE_DOM"/>
    <property type="match status" value="1"/>
</dbReference>
<dbReference type="PANTHER" id="PTHR48007:SF64">
    <property type="entry name" value="POLLEN RECEPTOR-LIKE KINASE 1"/>
    <property type="match status" value="1"/>
</dbReference>
<keyword evidence="10" id="KW-1185">Reference proteome</keyword>
<evidence type="ECO:0000259" key="8">
    <source>
        <dbReference type="PROSITE" id="PS50011"/>
    </source>
</evidence>
<evidence type="ECO:0000256" key="4">
    <source>
        <dbReference type="ARBA" id="ARBA00022737"/>
    </source>
</evidence>
<name>A0ABD1IMK4_SALDI</name>
<proteinExistence type="predicted"/>
<keyword evidence="6 7" id="KW-0472">Membrane</keyword>
<dbReference type="InterPro" id="IPR001245">
    <property type="entry name" value="Ser-Thr/Tyr_kinase_cat_dom"/>
</dbReference>